<dbReference type="InterPro" id="IPR008757">
    <property type="entry name" value="Peptidase_M6-like_domain"/>
</dbReference>
<keyword evidence="2" id="KW-0378">Hydrolase</keyword>
<evidence type="ECO:0000313" key="2">
    <source>
        <dbReference type="EMBL" id="XCM37406.1"/>
    </source>
</evidence>
<dbReference type="AlphaFoldDB" id="A0AAU8JG22"/>
<dbReference type="SUPFAM" id="SSF69318">
    <property type="entry name" value="Integrin alpha N-terminal domain"/>
    <property type="match status" value="1"/>
</dbReference>
<dbReference type="RefSeq" id="WP_354635483.1">
    <property type="nucleotide sequence ID" value="NZ_CP159837.1"/>
</dbReference>
<dbReference type="PANTHER" id="PTHR41775">
    <property type="entry name" value="SECRETED PROTEIN-RELATED"/>
    <property type="match status" value="1"/>
</dbReference>
<keyword evidence="2" id="KW-0645">Protease</keyword>
<sequence>MPTPFNNEEFTFTNPDGSTIQVRGSGNQYYAVFETLDGFTVVKDPDTGFYKYAQLSDDKNELLPTDAKVGELDPQSLGLQPHIRIRRDSAKQKALSAPMQQGEASRWQVRRRQKKAQLRGIMPTTGPDALPLATVTTGNYVGLCILIKFPDVSATISQQEVSNFCNLPGYNGFGNNGSVRDYFYDNSRGKLTYTNVVTQYYTAAHNRSYYTDETISYGIRARELIVEALNYLKSQGFNFSQLTSDSSGYVYALNVFYVGQRVNNWAKGLWPHSWSLASPYDVGGKKLYDYQITNIGSELTLGTFCHENGHMICDFPDFYDYGYESYGVGNYCLMAYGGDDKNPVQVCAYLKNEAGWATKVVSITPGMTASLSAANNDFYVYAKNATEYFIIENRQKTGRDTSLPHAGLAIWHVDEQGSNNNEQMTPSEHYECSLEQADNRFDLEKGVNGGDSTDLFLAPYKTEFSDTTSPSSKWWDGSNSGLKIAQISASGSTMTFLSDDFSGDDRTDVLFYCASDSNWWLGRSDGQYLNWWFAGNTAGFGNLTRDEIRFFSGDFSGDDRTDVLFYCASDSNWWLGRSDGQRLNWGFAGNTAGFGNLTRDGIRFFTGEFSGDGRTDVLFYCASDGNWWLGRSDGQRLNWGFAGNTAGFGNLTRDGIRFFTGEFSGNGRTDVLFYCASDGNWWLGRSDGQRLNWGFAGNTAGFGNLTRDEIRFFSGDFSGDGRTDVLFYCASDGNWWLGRSDGQRLNWGFAGNTVGFGSLTRDEIRFFSGDFSGDGRTDVLFYCASDGNWWLGRSDGQRLNWGFAGNTAGFGNLTRDEIRFFSGDFSGDGRTDVLFYCASDGNWWLGRSDGQRLNWGFAGNTVGFGSLTRDAIRFFSGDFSGDGRMELAKAAISLRLPQPQPLAQLR</sequence>
<organism evidence="2">
    <name type="scientific">Planktothricoides raciborskii GIHE-MW2</name>
    <dbReference type="NCBI Taxonomy" id="2792601"/>
    <lineage>
        <taxon>Bacteria</taxon>
        <taxon>Bacillati</taxon>
        <taxon>Cyanobacteriota</taxon>
        <taxon>Cyanophyceae</taxon>
        <taxon>Oscillatoriophycideae</taxon>
        <taxon>Oscillatoriales</taxon>
        <taxon>Oscillatoriaceae</taxon>
        <taxon>Planktothricoides</taxon>
    </lineage>
</organism>
<protein>
    <submittedName>
        <fullName evidence="2">M6 family metalloprotease domain-containing protein</fullName>
    </submittedName>
</protein>
<dbReference type="GO" id="GO:0006508">
    <property type="term" value="P:proteolysis"/>
    <property type="evidence" value="ECO:0007669"/>
    <property type="project" value="InterPro"/>
</dbReference>
<gene>
    <name evidence="2" type="ORF">ABWT76_000162</name>
</gene>
<evidence type="ECO:0000256" key="1">
    <source>
        <dbReference type="ARBA" id="ARBA00022729"/>
    </source>
</evidence>
<keyword evidence="1" id="KW-0732">Signal</keyword>
<dbReference type="Pfam" id="PF13517">
    <property type="entry name" value="FG-GAP_3"/>
    <property type="match status" value="1"/>
</dbReference>
<keyword evidence="2" id="KW-0482">Metalloprotease</keyword>
<dbReference type="EMBL" id="CP159837">
    <property type="protein sequence ID" value="XCM37406.1"/>
    <property type="molecule type" value="Genomic_DNA"/>
</dbReference>
<reference evidence="2" key="1">
    <citation type="submission" date="2024-07" db="EMBL/GenBank/DDBJ databases">
        <authorList>
            <person name="Kim Y.J."/>
            <person name="Jeong J.Y."/>
        </authorList>
    </citation>
    <scope>NUCLEOTIDE SEQUENCE</scope>
    <source>
        <strain evidence="2">GIHE-MW2</strain>
    </source>
</reference>
<dbReference type="NCBIfam" id="TIGR03296">
    <property type="entry name" value="M6dom_TIGR03296"/>
    <property type="match status" value="1"/>
</dbReference>
<dbReference type="PANTHER" id="PTHR41775:SF1">
    <property type="entry name" value="PEPTIDASE M6-LIKE DOMAIN-CONTAINING PROTEIN"/>
    <property type="match status" value="1"/>
</dbReference>
<proteinExistence type="predicted"/>
<dbReference type="Gene3D" id="2.40.128.340">
    <property type="match status" value="2"/>
</dbReference>
<dbReference type="GO" id="GO:0008237">
    <property type="term" value="F:metallopeptidase activity"/>
    <property type="evidence" value="ECO:0007669"/>
    <property type="project" value="UniProtKB-KW"/>
</dbReference>
<dbReference type="InterPro" id="IPR028994">
    <property type="entry name" value="Integrin_alpha_N"/>
</dbReference>
<accession>A0AAU8JG22</accession>
<name>A0AAU8JG22_9CYAN</name>
<dbReference type="InterPro" id="IPR013517">
    <property type="entry name" value="FG-GAP"/>
</dbReference>